<evidence type="ECO:0000259" key="2">
    <source>
        <dbReference type="SMART" id="SM00852"/>
    </source>
</evidence>
<comment type="similarity">
    <text evidence="1">Belongs to the CinA family.</text>
</comment>
<dbReference type="Gene3D" id="3.90.950.20">
    <property type="entry name" value="CinA-like"/>
    <property type="match status" value="1"/>
</dbReference>
<dbReference type="RefSeq" id="WP_098194359.1">
    <property type="nucleotide sequence ID" value="NZ_CP023777.1"/>
</dbReference>
<dbReference type="InterPro" id="IPR036653">
    <property type="entry name" value="CinA-like_C"/>
</dbReference>
<dbReference type="Pfam" id="PF18146">
    <property type="entry name" value="CinA_KH"/>
    <property type="match status" value="1"/>
</dbReference>
<dbReference type="PANTHER" id="PTHR13939">
    <property type="entry name" value="NICOTINAMIDE-NUCLEOTIDE AMIDOHYDROLASE PNCC"/>
    <property type="match status" value="1"/>
</dbReference>
<dbReference type="AlphaFoldDB" id="A0A291QVT1"/>
<evidence type="ECO:0000313" key="4">
    <source>
        <dbReference type="Proteomes" id="UP000220133"/>
    </source>
</evidence>
<evidence type="ECO:0000256" key="1">
    <source>
        <dbReference type="HAMAP-Rule" id="MF_00226"/>
    </source>
</evidence>
<organism evidence="3 4">
    <name type="scientific">Chitinophaga caeni</name>
    <dbReference type="NCBI Taxonomy" id="2029983"/>
    <lineage>
        <taxon>Bacteria</taxon>
        <taxon>Pseudomonadati</taxon>
        <taxon>Bacteroidota</taxon>
        <taxon>Chitinophagia</taxon>
        <taxon>Chitinophagales</taxon>
        <taxon>Chitinophagaceae</taxon>
        <taxon>Chitinophaga</taxon>
    </lineage>
</organism>
<evidence type="ECO:0000313" key="3">
    <source>
        <dbReference type="EMBL" id="ATL47982.1"/>
    </source>
</evidence>
<dbReference type="InterPro" id="IPR008136">
    <property type="entry name" value="CinA_C"/>
</dbReference>
<dbReference type="Proteomes" id="UP000220133">
    <property type="component" value="Chromosome"/>
</dbReference>
<dbReference type="SUPFAM" id="SSF142433">
    <property type="entry name" value="CinA-like"/>
    <property type="match status" value="1"/>
</dbReference>
<dbReference type="SUPFAM" id="SSF53218">
    <property type="entry name" value="Molybdenum cofactor biosynthesis proteins"/>
    <property type="match status" value="1"/>
</dbReference>
<dbReference type="KEGG" id="cbae:COR50_12840"/>
<feature type="domain" description="MoaB/Mog" evidence="2">
    <location>
        <begin position="7"/>
        <end position="174"/>
    </location>
</feature>
<dbReference type="InterPro" id="IPR050101">
    <property type="entry name" value="CinA"/>
</dbReference>
<accession>A0A291QVT1</accession>
<dbReference type="PANTHER" id="PTHR13939:SF0">
    <property type="entry name" value="NMN AMIDOHYDROLASE-LIKE PROTEIN YFAY"/>
    <property type="match status" value="1"/>
</dbReference>
<dbReference type="NCBIfam" id="TIGR00199">
    <property type="entry name" value="PncC_domain"/>
    <property type="match status" value="1"/>
</dbReference>
<dbReference type="EMBL" id="CP023777">
    <property type="protein sequence ID" value="ATL47982.1"/>
    <property type="molecule type" value="Genomic_DNA"/>
</dbReference>
<gene>
    <name evidence="3" type="ORF">COR50_12840</name>
</gene>
<dbReference type="InterPro" id="IPR001453">
    <property type="entry name" value="MoaB/Mog_dom"/>
</dbReference>
<dbReference type="InterPro" id="IPR008135">
    <property type="entry name" value="Competence-induced_CinA"/>
</dbReference>
<dbReference type="PIRSF" id="PIRSF006728">
    <property type="entry name" value="CinA"/>
    <property type="match status" value="1"/>
</dbReference>
<sequence length="417" mass="44804">MEKVTATIITIGDELLIGQTIDTNSAWMAQQLNAAGIWVHRRVAIGDDANAIAQALDEEKSKTNIILITGGLGPTADDITKPTLCKYFGGKLVEHAPTKARLIEMMQKRGLATLDRNMQQAMVPDVCTVIDNLRGTAPGMWFEQNGKVFVSMPGVPFEMKGLMEASVIPALVEKFQPPGLLHKTLLTAGMGESFVAERLVDFEAQLPGNIKLAYLPSFGVLKLRLTANGVDKIAAEKELEIQFHKLAALVEDIMVADEDISMAEIVAQIMRKAGASIGTAESCTGGGIGAVISSIAGSSDYFKGGVTSYANEVKTGILGVQENTLKLYGAVSEETALEMVNGALKVLHTDYAVAVTGIMGPGGGSDDKPVGTVWIATANNKRAYTRKYEWRYDRKRNTALTITAALVQLKRFVEAKL</sequence>
<protein>
    <recommendedName>
        <fullName evidence="1">CinA-like protein</fullName>
    </recommendedName>
</protein>
<dbReference type="CDD" id="cd00885">
    <property type="entry name" value="cinA"/>
    <property type="match status" value="1"/>
</dbReference>
<dbReference type="OrthoDB" id="9801454at2"/>
<dbReference type="Pfam" id="PF00994">
    <property type="entry name" value="MoCF_biosynth"/>
    <property type="match status" value="1"/>
</dbReference>
<dbReference type="Pfam" id="PF02464">
    <property type="entry name" value="CinA"/>
    <property type="match status" value="1"/>
</dbReference>
<reference evidence="3 4" key="1">
    <citation type="submission" date="2017-10" db="EMBL/GenBank/DDBJ databases">
        <title>Paenichitinophaga pekingensis gen. nov., sp. nov., isolated from activated sludge.</title>
        <authorList>
            <person name="Jin D."/>
            <person name="Kong X."/>
            <person name="Deng Y."/>
            <person name="Bai Z."/>
        </authorList>
    </citation>
    <scope>NUCLEOTIDE SEQUENCE [LARGE SCALE GENOMIC DNA]</scope>
    <source>
        <strain evidence="3 4">13</strain>
    </source>
</reference>
<proteinExistence type="inferred from homology"/>
<name>A0A291QVT1_9BACT</name>
<dbReference type="HAMAP" id="MF_00226_B">
    <property type="entry name" value="CinA_B"/>
    <property type="match status" value="1"/>
</dbReference>
<dbReference type="SMART" id="SM00852">
    <property type="entry name" value="MoCF_biosynth"/>
    <property type="match status" value="1"/>
</dbReference>
<dbReference type="InterPro" id="IPR041424">
    <property type="entry name" value="CinA_KH"/>
</dbReference>
<dbReference type="NCBIfam" id="TIGR00200">
    <property type="entry name" value="cinA_nterm"/>
    <property type="match status" value="1"/>
</dbReference>
<dbReference type="Gene3D" id="3.40.980.10">
    <property type="entry name" value="MoaB/Mog-like domain"/>
    <property type="match status" value="1"/>
</dbReference>
<keyword evidence="4" id="KW-1185">Reference proteome</keyword>
<dbReference type="InterPro" id="IPR036425">
    <property type="entry name" value="MoaB/Mog-like_dom_sf"/>
</dbReference>